<dbReference type="Proteomes" id="UP000499080">
    <property type="component" value="Unassembled WGS sequence"/>
</dbReference>
<accession>A0A4Y2QZE8</accession>
<protein>
    <submittedName>
        <fullName evidence="1">Uncharacterized protein</fullName>
    </submittedName>
</protein>
<organism evidence="1 2">
    <name type="scientific">Araneus ventricosus</name>
    <name type="common">Orbweaver spider</name>
    <name type="synonym">Epeira ventricosa</name>
    <dbReference type="NCBI Taxonomy" id="182803"/>
    <lineage>
        <taxon>Eukaryota</taxon>
        <taxon>Metazoa</taxon>
        <taxon>Ecdysozoa</taxon>
        <taxon>Arthropoda</taxon>
        <taxon>Chelicerata</taxon>
        <taxon>Arachnida</taxon>
        <taxon>Araneae</taxon>
        <taxon>Araneomorphae</taxon>
        <taxon>Entelegynae</taxon>
        <taxon>Araneoidea</taxon>
        <taxon>Araneidae</taxon>
        <taxon>Araneus</taxon>
    </lineage>
</organism>
<dbReference type="EMBL" id="BGPR01015306">
    <property type="protein sequence ID" value="GBN68732.1"/>
    <property type="molecule type" value="Genomic_DNA"/>
</dbReference>
<sequence>MIAILLSKIGNISHAFIYDSKTRGCWQLEDSINVKGIGSIISIKDFKYSQRNQNLQHDQCLEKRNQYLKSYPVMKSHLRTTSLTPQRYPQNSAPKRHIRSLDEVCVKLY</sequence>
<proteinExistence type="predicted"/>
<evidence type="ECO:0000313" key="1">
    <source>
        <dbReference type="EMBL" id="GBN68732.1"/>
    </source>
</evidence>
<keyword evidence="2" id="KW-1185">Reference proteome</keyword>
<dbReference type="AlphaFoldDB" id="A0A4Y2QZE8"/>
<comment type="caution">
    <text evidence="1">The sequence shown here is derived from an EMBL/GenBank/DDBJ whole genome shotgun (WGS) entry which is preliminary data.</text>
</comment>
<reference evidence="1 2" key="1">
    <citation type="journal article" date="2019" name="Sci. Rep.">
        <title>Orb-weaving spider Araneus ventricosus genome elucidates the spidroin gene catalogue.</title>
        <authorList>
            <person name="Kono N."/>
            <person name="Nakamura H."/>
            <person name="Ohtoshi R."/>
            <person name="Moran D.A.P."/>
            <person name="Shinohara A."/>
            <person name="Yoshida Y."/>
            <person name="Fujiwara M."/>
            <person name="Mori M."/>
            <person name="Tomita M."/>
            <person name="Arakawa K."/>
        </authorList>
    </citation>
    <scope>NUCLEOTIDE SEQUENCE [LARGE SCALE GENOMIC DNA]</scope>
</reference>
<gene>
    <name evidence="1" type="ORF">AVEN_133820_1</name>
</gene>
<evidence type="ECO:0000313" key="2">
    <source>
        <dbReference type="Proteomes" id="UP000499080"/>
    </source>
</evidence>
<name>A0A4Y2QZE8_ARAVE</name>